<comment type="caution">
    <text evidence="5">The sequence shown here is derived from an EMBL/GenBank/DDBJ whole genome shotgun (WGS) entry which is preliminary data.</text>
</comment>
<evidence type="ECO:0000259" key="4">
    <source>
        <dbReference type="Pfam" id="PF01872"/>
    </source>
</evidence>
<dbReference type="InterPro" id="IPR002734">
    <property type="entry name" value="RibDG_C"/>
</dbReference>
<evidence type="ECO:0000256" key="1">
    <source>
        <dbReference type="ARBA" id="ARBA00005104"/>
    </source>
</evidence>
<dbReference type="AlphaFoldDB" id="A0A1V4DG10"/>
<evidence type="ECO:0000313" key="6">
    <source>
        <dbReference type="Proteomes" id="UP000189970"/>
    </source>
</evidence>
<organism evidence="5 6">
    <name type="scientific">Vagococcus martis</name>
    <dbReference type="NCBI Taxonomy" id="1768210"/>
    <lineage>
        <taxon>Bacteria</taxon>
        <taxon>Bacillati</taxon>
        <taxon>Bacillota</taxon>
        <taxon>Bacilli</taxon>
        <taxon>Lactobacillales</taxon>
        <taxon>Enterococcaceae</taxon>
        <taxon>Vagococcus</taxon>
    </lineage>
</organism>
<dbReference type="GO" id="GO:0009231">
    <property type="term" value="P:riboflavin biosynthetic process"/>
    <property type="evidence" value="ECO:0007669"/>
    <property type="project" value="InterPro"/>
</dbReference>
<accession>A0A1V4DG10</accession>
<name>A0A1V4DG10_9ENTE</name>
<keyword evidence="2" id="KW-0521">NADP</keyword>
<keyword evidence="3" id="KW-0560">Oxidoreductase</keyword>
<proteinExistence type="predicted"/>
<gene>
    <name evidence="5" type="ORF">BW731_04350</name>
</gene>
<dbReference type="Pfam" id="PF01872">
    <property type="entry name" value="RibD_C"/>
    <property type="match status" value="1"/>
</dbReference>
<dbReference type="Gene3D" id="3.40.430.10">
    <property type="entry name" value="Dihydrofolate Reductase, subunit A"/>
    <property type="match status" value="1"/>
</dbReference>
<dbReference type="RefSeq" id="WP_079346051.1">
    <property type="nucleotide sequence ID" value="NZ_MVAB01000001.1"/>
</dbReference>
<dbReference type="PANTHER" id="PTHR38011">
    <property type="entry name" value="DIHYDROFOLATE REDUCTASE FAMILY PROTEIN (AFU_ORTHOLOGUE AFUA_8G06820)"/>
    <property type="match status" value="1"/>
</dbReference>
<reference evidence="5 6" key="1">
    <citation type="submission" date="2017-02" db="EMBL/GenBank/DDBJ databases">
        <title>Vagococcus cremeus sp. nov., isolated from the small intestine of a marten, Martes flavigula.</title>
        <authorList>
            <person name="Tak E.J."/>
            <person name="Bae J.-W."/>
        </authorList>
    </citation>
    <scope>NUCLEOTIDE SEQUENCE [LARGE SCALE GENOMIC DNA]</scope>
    <source>
        <strain evidence="5 6">D7T301</strain>
    </source>
</reference>
<comment type="pathway">
    <text evidence="1">Cofactor biosynthesis; riboflavin biosynthesis.</text>
</comment>
<keyword evidence="6" id="KW-1185">Reference proteome</keyword>
<dbReference type="Proteomes" id="UP000189970">
    <property type="component" value="Unassembled WGS sequence"/>
</dbReference>
<dbReference type="PANTHER" id="PTHR38011:SF7">
    <property type="entry name" value="2,5-DIAMINO-6-RIBOSYLAMINO-4(3H)-PYRIMIDINONE 5'-PHOSPHATE REDUCTASE"/>
    <property type="match status" value="1"/>
</dbReference>
<dbReference type="InterPro" id="IPR050765">
    <property type="entry name" value="Riboflavin_Biosynth_HTPR"/>
</dbReference>
<feature type="domain" description="Bacterial bifunctional deaminase-reductase C-terminal" evidence="4">
    <location>
        <begin position="4"/>
        <end position="229"/>
    </location>
</feature>
<sequence>MNRPYIFCHMATSLDGKIMGKYMGEPKSKLASDWFYNIAFGEQAHYKNQGWLSGRTTTDDNFTHYKKPDLNADAPIVPEGDFILPKKTDKYYISIDTSGKLGWQSNTLKYKDTTATVLEVLTNKVSNAYKDFLRRKEISYIIAGEDSLDIALLLDKLKNVFHLDSIMLGGGAVLNWSFIQEGFCDELSLVLSPVADGSPDTPALFEARKNISEDTPVSFTLKNIETKDNSSVWLTYSVDNRKDA</sequence>
<evidence type="ECO:0000313" key="5">
    <source>
        <dbReference type="EMBL" id="OPF87489.1"/>
    </source>
</evidence>
<dbReference type="EMBL" id="MVAB01000001">
    <property type="protein sequence ID" value="OPF87489.1"/>
    <property type="molecule type" value="Genomic_DNA"/>
</dbReference>
<dbReference type="InterPro" id="IPR024072">
    <property type="entry name" value="DHFR-like_dom_sf"/>
</dbReference>
<evidence type="ECO:0000256" key="3">
    <source>
        <dbReference type="ARBA" id="ARBA00023002"/>
    </source>
</evidence>
<protein>
    <submittedName>
        <fullName evidence="5">5-amino-6-(5-phosphoribosylamino)uracil reductase</fullName>
    </submittedName>
</protein>
<dbReference type="GO" id="GO:0008703">
    <property type="term" value="F:5-amino-6-(5-phosphoribosylamino)uracil reductase activity"/>
    <property type="evidence" value="ECO:0007669"/>
    <property type="project" value="InterPro"/>
</dbReference>
<evidence type="ECO:0000256" key="2">
    <source>
        <dbReference type="ARBA" id="ARBA00022857"/>
    </source>
</evidence>
<dbReference type="SUPFAM" id="SSF53597">
    <property type="entry name" value="Dihydrofolate reductase-like"/>
    <property type="match status" value="1"/>
</dbReference>